<dbReference type="Proteomes" id="UP001273589">
    <property type="component" value="Unassembled WGS sequence"/>
</dbReference>
<comment type="caution">
    <text evidence="1">The sequence shown here is derived from an EMBL/GenBank/DDBJ whole genome shotgun (WGS) entry which is preliminary data.</text>
</comment>
<accession>A0AAJ2PMI2</accession>
<evidence type="ECO:0000313" key="2">
    <source>
        <dbReference type="Proteomes" id="UP001273589"/>
    </source>
</evidence>
<name>A0AAJ2PMI2_9ACTN</name>
<sequence>MHFGGHHLALTYADGAVEGITSFFTGVEPTSWTDDDGTSYAPCPGCVTDCSTCSTA</sequence>
<dbReference type="RefSeq" id="WP_319690381.1">
    <property type="nucleotide sequence ID" value="NZ_JARAWN010000037.1"/>
</dbReference>
<dbReference type="AlphaFoldDB" id="A0AAJ2PMI2"/>
<gene>
    <name evidence="1" type="ORF">PV367_08975</name>
</gene>
<dbReference type="EMBL" id="JARAWN010000037">
    <property type="protein sequence ID" value="MDX3129924.1"/>
    <property type="molecule type" value="Genomic_DNA"/>
</dbReference>
<reference evidence="1" key="1">
    <citation type="journal article" date="2023" name="Microb. Genom.">
        <title>Mesoterricola silvestris gen. nov., sp. nov., Mesoterricola sediminis sp. nov., Geothrix oryzae sp. nov., Geothrix edaphica sp. nov., Geothrix rubra sp. nov., and Geothrix limicola sp. nov., six novel members of Acidobacteriota isolated from soils.</title>
        <authorList>
            <person name="Weisberg A.J."/>
            <person name="Pearce E."/>
            <person name="Kramer C.G."/>
            <person name="Chang J.H."/>
            <person name="Clarke C.R."/>
        </authorList>
    </citation>
    <scope>NUCLEOTIDE SEQUENCE</scope>
    <source>
        <strain evidence="1">ND06-05F</strain>
    </source>
</reference>
<organism evidence="1 2">
    <name type="scientific">Streptomyces europaeiscabiei</name>
    <dbReference type="NCBI Taxonomy" id="146819"/>
    <lineage>
        <taxon>Bacteria</taxon>
        <taxon>Bacillati</taxon>
        <taxon>Actinomycetota</taxon>
        <taxon>Actinomycetes</taxon>
        <taxon>Kitasatosporales</taxon>
        <taxon>Streptomycetaceae</taxon>
        <taxon>Streptomyces</taxon>
    </lineage>
</organism>
<evidence type="ECO:0000313" key="1">
    <source>
        <dbReference type="EMBL" id="MDX3129924.1"/>
    </source>
</evidence>
<protein>
    <submittedName>
        <fullName evidence="1">Uncharacterized protein</fullName>
    </submittedName>
</protein>
<proteinExistence type="predicted"/>